<dbReference type="AlphaFoldDB" id="A0A9P3T8L0"/>
<organism evidence="2 5">
    <name type="scientific">Kluyvera intermedia</name>
    <name type="common">Enterobacter intermedius</name>
    <dbReference type="NCBI Taxonomy" id="61648"/>
    <lineage>
        <taxon>Bacteria</taxon>
        <taxon>Pseudomonadati</taxon>
        <taxon>Pseudomonadota</taxon>
        <taxon>Gammaproteobacteria</taxon>
        <taxon>Enterobacterales</taxon>
        <taxon>Enterobacteriaceae</taxon>
        <taxon>Kluyvera</taxon>
    </lineage>
</organism>
<reference evidence="2" key="3">
    <citation type="submission" date="2020-10" db="EMBL/GenBank/DDBJ databases">
        <authorList>
            <consortium name="NCBI Pathogen Detection Project"/>
        </authorList>
    </citation>
    <scope>NUCLEOTIDE SEQUENCE</scope>
    <source>
        <strain evidence="2">CAVp300</strain>
    </source>
</reference>
<evidence type="ECO:0000313" key="2">
    <source>
        <dbReference type="EMBL" id="HAT3582108.1"/>
    </source>
</evidence>
<dbReference type="EMBL" id="DACSUM010000017">
    <property type="protein sequence ID" value="HAT3582108.1"/>
    <property type="molecule type" value="Genomic_DNA"/>
</dbReference>
<dbReference type="RefSeq" id="WP_047373123.1">
    <property type="nucleotide sequence ID" value="NZ_CABMNU010000005.1"/>
</dbReference>
<dbReference type="NCBIfam" id="TIGR03993">
    <property type="entry name" value="hydrog_HybE"/>
    <property type="match status" value="1"/>
</dbReference>
<proteinExistence type="inferred from homology"/>
<dbReference type="Proteomes" id="UP000192521">
    <property type="component" value="Unassembled WGS sequence"/>
</dbReference>
<dbReference type="InterPro" id="IPR038530">
    <property type="entry name" value="NiFe-hyd_HybE_sf"/>
</dbReference>
<evidence type="ECO:0000313" key="3">
    <source>
        <dbReference type="EMBL" id="ORJ50917.1"/>
    </source>
</evidence>
<gene>
    <name evidence="2" type="primary">hybE</name>
    <name evidence="3" type="ORF">B2M27_07220</name>
    <name evidence="2" type="ORF">I8531_002415</name>
</gene>
<evidence type="ECO:0000313" key="5">
    <source>
        <dbReference type="Proteomes" id="UP000867740"/>
    </source>
</evidence>
<reference evidence="2" key="2">
    <citation type="journal article" date="2018" name="Genome Biol.">
        <title>SKESA: strategic k-mer extension for scrupulous assemblies.</title>
        <authorList>
            <person name="Souvorov A."/>
            <person name="Agarwala R."/>
            <person name="Lipman D.J."/>
        </authorList>
    </citation>
    <scope>NUCLEOTIDE SEQUENCE</scope>
    <source>
        <strain evidence="2">CAVp300</strain>
    </source>
</reference>
<comment type="similarity">
    <text evidence="1">Belongs to the HupJ family.</text>
</comment>
<name>A0A9P3T8L0_KLUIN</name>
<dbReference type="Pfam" id="PF11939">
    <property type="entry name" value="NiFe-hyd_HybE"/>
    <property type="match status" value="1"/>
</dbReference>
<evidence type="ECO:0000313" key="4">
    <source>
        <dbReference type="Proteomes" id="UP000192521"/>
    </source>
</evidence>
<dbReference type="NCBIfam" id="NF007776">
    <property type="entry name" value="PRK10465.1"/>
    <property type="match status" value="1"/>
</dbReference>
<comment type="caution">
    <text evidence="2">The sequence shown here is derived from an EMBL/GenBank/DDBJ whole genome shotgun (WGS) entry which is preliminary data.</text>
</comment>
<dbReference type="OrthoDB" id="6485044at2"/>
<dbReference type="Gene3D" id="3.30.1460.40">
    <property type="entry name" value="[NiFe]-hydrogenase assembly chaperone, HybE"/>
    <property type="match status" value="1"/>
</dbReference>
<evidence type="ECO:0000256" key="1">
    <source>
        <dbReference type="ARBA" id="ARBA00006532"/>
    </source>
</evidence>
<accession>A0A9P3T8L0</accession>
<sequence length="158" mass="17339">MCDFPGFEHSPHGLVQAAFARIAAEEMQDLPFLHPTMPVFVPGFTLFEGQWIGSVLTPWMLSLAIFPGPEQAWPPRKVGEKLGLQLPYGEMMFTVGELDGISQYCACSLMSPLAPDLSVEQGEALARDCLRMVLSLPVRDPQISRRALFAGLKGGEYA</sequence>
<keyword evidence="4" id="KW-1185">Reference proteome</keyword>
<dbReference type="EMBL" id="MWPR01000008">
    <property type="protein sequence ID" value="ORJ50917.1"/>
    <property type="molecule type" value="Genomic_DNA"/>
</dbReference>
<reference evidence="3 4" key="1">
    <citation type="submission" date="2017-02" db="EMBL/GenBank/DDBJ databases">
        <title>Draft genome sequence of a Kluyvera intermedia isolate from a patient with a pancreatic abscess.</title>
        <authorList>
            <person name="Thele R."/>
        </authorList>
    </citation>
    <scope>NUCLEOTIDE SEQUENCE [LARGE SCALE GENOMIC DNA]</scope>
    <source>
        <strain evidence="3 4">FOSA7093</strain>
    </source>
</reference>
<protein>
    <submittedName>
        <fullName evidence="3">Hydrogenase 2-specific chaperone</fullName>
    </submittedName>
    <submittedName>
        <fullName evidence="2">Hydrogenase-2 assembly chaperone</fullName>
    </submittedName>
</protein>
<dbReference type="Proteomes" id="UP000867740">
    <property type="component" value="Unassembled WGS sequence"/>
</dbReference>
<dbReference type="InterPro" id="IPR023994">
    <property type="entry name" value="NiFe-hyd_HybE"/>
</dbReference>